<dbReference type="PROSITE" id="PS51071">
    <property type="entry name" value="HTH_RPIR"/>
    <property type="match status" value="1"/>
</dbReference>
<protein>
    <submittedName>
        <fullName evidence="4">Transcriptional regulator, RpiR family</fullName>
    </submittedName>
</protein>
<evidence type="ECO:0000313" key="4">
    <source>
        <dbReference type="EMBL" id="SFI23421.1"/>
    </source>
</evidence>
<dbReference type="AlphaFoldDB" id="A0A1I3GJS5"/>
<name>A0A1I3GJS5_9RHOB</name>
<dbReference type="Gene3D" id="3.40.50.10490">
    <property type="entry name" value="Glucose-6-phosphate isomerase like protein, domain 1"/>
    <property type="match status" value="1"/>
</dbReference>
<reference evidence="4 5" key="1">
    <citation type="submission" date="2016-10" db="EMBL/GenBank/DDBJ databases">
        <authorList>
            <person name="de Groot N.N."/>
        </authorList>
    </citation>
    <scope>NUCLEOTIDE SEQUENCE [LARGE SCALE GENOMIC DNA]</scope>
    <source>
        <strain evidence="4 5">CGMCC 1.11030</strain>
    </source>
</reference>
<dbReference type="Proteomes" id="UP000199377">
    <property type="component" value="Unassembled WGS sequence"/>
</dbReference>
<dbReference type="InterPro" id="IPR000281">
    <property type="entry name" value="HTH_RpiR"/>
</dbReference>
<dbReference type="GO" id="GO:0003677">
    <property type="term" value="F:DNA binding"/>
    <property type="evidence" value="ECO:0007669"/>
    <property type="project" value="InterPro"/>
</dbReference>
<evidence type="ECO:0000256" key="1">
    <source>
        <dbReference type="SAM" id="MobiDB-lite"/>
    </source>
</evidence>
<dbReference type="GO" id="GO:0003700">
    <property type="term" value="F:DNA-binding transcription factor activity"/>
    <property type="evidence" value="ECO:0007669"/>
    <property type="project" value="InterPro"/>
</dbReference>
<dbReference type="GO" id="GO:1901135">
    <property type="term" value="P:carbohydrate derivative metabolic process"/>
    <property type="evidence" value="ECO:0007669"/>
    <property type="project" value="InterPro"/>
</dbReference>
<dbReference type="STRING" id="1114924.SAMN05216258_105188"/>
<dbReference type="PROSITE" id="PS50943">
    <property type="entry name" value="HTH_CROC1"/>
    <property type="match status" value="1"/>
</dbReference>
<dbReference type="Gene3D" id="1.10.10.10">
    <property type="entry name" value="Winged helix-like DNA-binding domain superfamily/Winged helix DNA-binding domain"/>
    <property type="match status" value="1"/>
</dbReference>
<accession>A0A1I3GJS5</accession>
<dbReference type="InterPro" id="IPR046348">
    <property type="entry name" value="SIS_dom_sf"/>
</dbReference>
<dbReference type="GO" id="GO:0097367">
    <property type="term" value="F:carbohydrate derivative binding"/>
    <property type="evidence" value="ECO:0007669"/>
    <property type="project" value="InterPro"/>
</dbReference>
<sequence>MGMKSAFQGESPKPTRASRETAESASEASLIQRIHRVYAALPDGERRAVDLVLEGPGELALWPATELAARAGVSAPTVSRLFRRLGYASYDEARRASRALRASGSPLYRADPATGDCAADGVIARHRAAEIAAIEATFSRLDPRRITAAAHRLATAPRMRAVGFRNSYFVAEYARMLFSQIRPDVQLLNWNGQTAAESLGDVGPEDAVLLVDLRRRPAGFAAFARALVGAGADVVSISDAAPRGEPRPKWTFACAVNTPQTFDAPGPAFALVRLLASEAMLRLGPAARRRIERIEGLHESLADLS</sequence>
<feature type="region of interest" description="Disordered" evidence="1">
    <location>
        <begin position="1"/>
        <end position="26"/>
    </location>
</feature>
<proteinExistence type="predicted"/>
<dbReference type="InterPro" id="IPR036388">
    <property type="entry name" value="WH-like_DNA-bd_sf"/>
</dbReference>
<dbReference type="OrthoDB" id="3237351at2"/>
<keyword evidence="5" id="KW-1185">Reference proteome</keyword>
<organism evidence="4 5">
    <name type="scientific">Albimonas pacifica</name>
    <dbReference type="NCBI Taxonomy" id="1114924"/>
    <lineage>
        <taxon>Bacteria</taxon>
        <taxon>Pseudomonadati</taxon>
        <taxon>Pseudomonadota</taxon>
        <taxon>Alphaproteobacteria</taxon>
        <taxon>Rhodobacterales</taxon>
        <taxon>Paracoccaceae</taxon>
        <taxon>Albimonas</taxon>
    </lineage>
</organism>
<feature type="domain" description="HTH cro/C1-type" evidence="2">
    <location>
        <begin position="65"/>
        <end position="107"/>
    </location>
</feature>
<dbReference type="PANTHER" id="PTHR30514">
    <property type="entry name" value="GLUCOKINASE"/>
    <property type="match status" value="1"/>
</dbReference>
<evidence type="ECO:0000259" key="3">
    <source>
        <dbReference type="PROSITE" id="PS51071"/>
    </source>
</evidence>
<evidence type="ECO:0000259" key="2">
    <source>
        <dbReference type="PROSITE" id="PS50943"/>
    </source>
</evidence>
<dbReference type="SUPFAM" id="SSF53697">
    <property type="entry name" value="SIS domain"/>
    <property type="match status" value="1"/>
</dbReference>
<dbReference type="SUPFAM" id="SSF46689">
    <property type="entry name" value="Homeodomain-like"/>
    <property type="match status" value="1"/>
</dbReference>
<dbReference type="PANTHER" id="PTHR30514:SF18">
    <property type="entry name" value="RPIR-FAMILY TRANSCRIPTIONAL REGULATOR"/>
    <property type="match status" value="1"/>
</dbReference>
<evidence type="ECO:0000313" key="5">
    <source>
        <dbReference type="Proteomes" id="UP000199377"/>
    </source>
</evidence>
<dbReference type="EMBL" id="FOQH01000005">
    <property type="protein sequence ID" value="SFI23421.1"/>
    <property type="molecule type" value="Genomic_DNA"/>
</dbReference>
<dbReference type="InterPro" id="IPR001387">
    <property type="entry name" value="Cro/C1-type_HTH"/>
</dbReference>
<gene>
    <name evidence="4" type="ORF">SAMN05216258_105188</name>
</gene>
<dbReference type="InterPro" id="IPR009057">
    <property type="entry name" value="Homeodomain-like_sf"/>
</dbReference>
<feature type="domain" description="HTH rpiR-type" evidence="3">
    <location>
        <begin position="28"/>
        <end position="104"/>
    </location>
</feature>
<dbReference type="InterPro" id="IPR047640">
    <property type="entry name" value="RpiR-like"/>
</dbReference>